<accession>A0A0G1EV21</accession>
<dbReference type="Proteomes" id="UP000034050">
    <property type="component" value="Unassembled WGS sequence"/>
</dbReference>
<dbReference type="AlphaFoldDB" id="A0A0G1EV21"/>
<proteinExistence type="predicted"/>
<evidence type="ECO:0000313" key="1">
    <source>
        <dbReference type="EMBL" id="KKS86881.1"/>
    </source>
</evidence>
<protein>
    <submittedName>
        <fullName evidence="1">Uncharacterized protein</fullName>
    </submittedName>
</protein>
<dbReference type="STRING" id="1618446.UV61_C0006G0082"/>
<sequence length="115" mass="12852">MYLVLRKRVVCSLIFMAILYVFDKDNTIVTELPAHIPQRVGVGFIECTGHSSPKHEKGETAVVVGYEPEGEVNSPTSGHATVFNEKKWEVLVRPEELKPVVLGEGYYFIGFGARK</sequence>
<reference evidence="1 2" key="1">
    <citation type="journal article" date="2015" name="Nature">
        <title>rRNA introns, odd ribosomes, and small enigmatic genomes across a large radiation of phyla.</title>
        <authorList>
            <person name="Brown C.T."/>
            <person name="Hug L.A."/>
            <person name="Thomas B.C."/>
            <person name="Sharon I."/>
            <person name="Castelle C.J."/>
            <person name="Singh A."/>
            <person name="Wilkins M.J."/>
            <person name="Williams K.H."/>
            <person name="Banfield J.F."/>
        </authorList>
    </citation>
    <scope>NUCLEOTIDE SEQUENCE [LARGE SCALE GENOMIC DNA]</scope>
</reference>
<name>A0A0G1EV21_9BACT</name>
<gene>
    <name evidence="1" type="ORF">UV61_C0006G0082</name>
</gene>
<evidence type="ECO:0000313" key="2">
    <source>
        <dbReference type="Proteomes" id="UP000034050"/>
    </source>
</evidence>
<organism evidence="1 2">
    <name type="scientific">Candidatus Gottesmanbacteria bacterium GW2011_GWB1_43_11</name>
    <dbReference type="NCBI Taxonomy" id="1618446"/>
    <lineage>
        <taxon>Bacteria</taxon>
        <taxon>Candidatus Gottesmaniibacteriota</taxon>
    </lineage>
</organism>
<comment type="caution">
    <text evidence="1">The sequence shown here is derived from an EMBL/GenBank/DDBJ whole genome shotgun (WGS) entry which is preliminary data.</text>
</comment>
<dbReference type="EMBL" id="LCFD01000006">
    <property type="protein sequence ID" value="KKS86881.1"/>
    <property type="molecule type" value="Genomic_DNA"/>
</dbReference>